<feature type="chain" id="PRO_5044173152" description="Secreted protein" evidence="2">
    <location>
        <begin position="23"/>
        <end position="205"/>
    </location>
</feature>
<evidence type="ECO:0000256" key="2">
    <source>
        <dbReference type="SAM" id="SignalP"/>
    </source>
</evidence>
<feature type="region of interest" description="Disordered" evidence="1">
    <location>
        <begin position="19"/>
        <end position="88"/>
    </location>
</feature>
<protein>
    <recommendedName>
        <fullName evidence="5">Secreted protein</fullName>
    </recommendedName>
</protein>
<comment type="caution">
    <text evidence="3">The sequence shown here is derived from an EMBL/GenBank/DDBJ whole genome shotgun (WGS) entry which is preliminary data.</text>
</comment>
<accession>A0AB36I6N7</accession>
<organism evidence="3 4">
    <name type="scientific">Corynebacterium glutamicum</name>
    <name type="common">Brevibacterium saccharolyticum</name>
    <dbReference type="NCBI Taxonomy" id="1718"/>
    <lineage>
        <taxon>Bacteria</taxon>
        <taxon>Bacillati</taxon>
        <taxon>Actinomycetota</taxon>
        <taxon>Actinomycetes</taxon>
        <taxon>Mycobacteriales</taxon>
        <taxon>Corynebacteriaceae</taxon>
        <taxon>Corynebacterium</taxon>
    </lineage>
</organism>
<name>A0AB36I6N7_CORGT</name>
<dbReference type="Proteomes" id="UP000186091">
    <property type="component" value="Unassembled WGS sequence"/>
</dbReference>
<dbReference type="AlphaFoldDB" id="A0AB36I6N7"/>
<feature type="signal peptide" evidence="2">
    <location>
        <begin position="1"/>
        <end position="22"/>
    </location>
</feature>
<gene>
    <name evidence="3" type="ORF">AUP69_14655</name>
</gene>
<evidence type="ECO:0000313" key="3">
    <source>
        <dbReference type="EMBL" id="OKX76940.1"/>
    </source>
</evidence>
<dbReference type="EMBL" id="LOQT01000032">
    <property type="protein sequence ID" value="OKX76940.1"/>
    <property type="molecule type" value="Genomic_DNA"/>
</dbReference>
<dbReference type="PROSITE" id="PS51257">
    <property type="entry name" value="PROKAR_LIPOPROTEIN"/>
    <property type="match status" value="1"/>
</dbReference>
<dbReference type="RefSeq" id="WP_003858056.1">
    <property type="nucleotide sequence ID" value="NZ_JAAOYN010000001.1"/>
</dbReference>
<keyword evidence="2" id="KW-0732">Signal</keyword>
<feature type="compositionally biased region" description="Low complexity" evidence="1">
    <location>
        <begin position="19"/>
        <end position="76"/>
    </location>
</feature>
<evidence type="ECO:0000256" key="1">
    <source>
        <dbReference type="SAM" id="MobiDB-lite"/>
    </source>
</evidence>
<evidence type="ECO:0008006" key="5">
    <source>
        <dbReference type="Google" id="ProtNLM"/>
    </source>
</evidence>
<sequence length="205" mass="21432">MNIRRSLAALAGVALLTLSGCSGEETSSNETPLTSTTTSSSTSSSATTSSSETSSLETATTEPVQETGTTSAEPAVAPAPPASPTATYMDPGAQYGEVCYSGTPDQWPNFVNPATGCGGLLNPNYVEPQPEPVFVECIYGGGSWTEQALFSDGSYGFHPDCKALRDQQIAENPYTCPQTDARVPDPSYCTPEYLNAPGPEELILQ</sequence>
<reference evidence="3 4" key="1">
    <citation type="submission" date="2015-12" db="EMBL/GenBank/DDBJ databases">
        <title>Genome sequence of Corynebacterium AS 1.542.</title>
        <authorList>
            <person name="Yang J."/>
            <person name="Yang S."/>
        </authorList>
    </citation>
    <scope>NUCLEOTIDE SEQUENCE [LARGE SCALE GENOMIC DNA]</scope>
    <source>
        <strain evidence="3 4">AS 1.542</strain>
    </source>
</reference>
<proteinExistence type="predicted"/>
<evidence type="ECO:0000313" key="4">
    <source>
        <dbReference type="Proteomes" id="UP000186091"/>
    </source>
</evidence>